<gene>
    <name evidence="3" type="ORF">TASIC1_0005043800</name>
</gene>
<dbReference type="PANTHER" id="PTHR37848:SF1">
    <property type="entry name" value="SUN DOMAIN-CONTAINING PROTEIN"/>
    <property type="match status" value="1"/>
</dbReference>
<feature type="transmembrane region" description="Helical" evidence="2">
    <location>
        <begin position="295"/>
        <end position="315"/>
    </location>
</feature>
<sequence>MGKPDFLPPASPAGGPVTPLTESATSISLNPTSSTYSASNLGNHRQTYFDDDPAELAADDLPPLYDEHENDAVPFIDPLAPTSGPAATGLTIEPFKRDARSDTVYYMDSRLDSDPKFLHDTLIHLSQLPPRPFAQIRGTHTETRRKSDDKTEQVTVVDFDIEIELTHLLYTNIQDPTNGAWREMHSVGNLEKVRRGTIFPTRAPGFGGSGGIIENGEPTVEEWCHRFCASRAGLKNMAFERRVTGWDWDYLKKHLERLVKDTNYRGHTSITFPVRNSRVEIYNSCRVNQMRLTKWIEVMFMLTLMFLFAWPYLFFRTKRWETVYAQWSMSRQEPDGTGCMERRYASMSEAQWYHMWARAIQKAVLERRQGHLDQGDVERADQPADQAGGFADLTGTSPESPSASLAGITHDLELKTSYYTASIPIWLDIIASPSEWASSFLSEEAREVLAVLGGLVLVFAIPNEKPAALTADDQPPSLIRHVGSVVQKGLGGWEWDGVRLAIGIGEGEADEWDELCAEAGLEFVQLKSGQMDKNEFGEKTGIPRVKEALESNDWEQVDGGDPLSDFDEAHSDKSDGVEDFDPESLDFGVDRSDFEGLRMAIWETSHRETGDSDNADPAKATPDQPIASDAAGRSAADTKDEDRELGDEDIAKVEKMMRKLQAAKEMGEGMSEAQRKRLAARAVEEVMREL</sequence>
<keyword evidence="2" id="KW-0472">Membrane</keyword>
<protein>
    <submittedName>
        <fullName evidence="3">Increased recombination centers protein 6</fullName>
    </submittedName>
</protein>
<dbReference type="AlphaFoldDB" id="A0A6V8QTA0"/>
<dbReference type="PANTHER" id="PTHR37848">
    <property type="entry name" value="EXPRESSED PROTEIN"/>
    <property type="match status" value="1"/>
</dbReference>
<feature type="region of interest" description="Disordered" evidence="1">
    <location>
        <begin position="605"/>
        <end position="651"/>
    </location>
</feature>
<dbReference type="Pfam" id="PF10199">
    <property type="entry name" value="Adaptin_binding"/>
    <property type="match status" value="1"/>
</dbReference>
<feature type="region of interest" description="Disordered" evidence="1">
    <location>
        <begin position="374"/>
        <end position="398"/>
    </location>
</feature>
<accession>A0A6V8QTA0</accession>
<reference evidence="3 4" key="1">
    <citation type="submission" date="2020-07" db="EMBL/GenBank/DDBJ databases">
        <title>Trichoderma asperellum IC-1 whole genome shotgun sequence.</title>
        <authorList>
            <person name="Kanamasa S."/>
            <person name="Takahashi H."/>
        </authorList>
    </citation>
    <scope>NUCLEOTIDE SEQUENCE [LARGE SCALE GENOMIC DNA]</scope>
    <source>
        <strain evidence="3 4">IC-1</strain>
    </source>
</reference>
<dbReference type="OrthoDB" id="203796at2759"/>
<evidence type="ECO:0000256" key="2">
    <source>
        <dbReference type="SAM" id="Phobius"/>
    </source>
</evidence>
<evidence type="ECO:0000313" key="3">
    <source>
        <dbReference type="EMBL" id="GFP55580.1"/>
    </source>
</evidence>
<evidence type="ECO:0000313" key="4">
    <source>
        <dbReference type="Proteomes" id="UP000517252"/>
    </source>
</evidence>
<dbReference type="Proteomes" id="UP000517252">
    <property type="component" value="Unassembled WGS sequence"/>
</dbReference>
<feature type="region of interest" description="Disordered" evidence="1">
    <location>
        <begin position="1"/>
        <end position="46"/>
    </location>
</feature>
<feature type="compositionally biased region" description="Pro residues" evidence="1">
    <location>
        <begin position="1"/>
        <end position="11"/>
    </location>
</feature>
<feature type="region of interest" description="Disordered" evidence="1">
    <location>
        <begin position="550"/>
        <end position="588"/>
    </location>
</feature>
<dbReference type="EMBL" id="BLZH01000005">
    <property type="protein sequence ID" value="GFP55580.1"/>
    <property type="molecule type" value="Genomic_DNA"/>
</dbReference>
<organism evidence="3 4">
    <name type="scientific">Trichoderma asperellum</name>
    <name type="common">Filamentous fungus</name>
    <dbReference type="NCBI Taxonomy" id="101201"/>
    <lineage>
        <taxon>Eukaryota</taxon>
        <taxon>Fungi</taxon>
        <taxon>Dikarya</taxon>
        <taxon>Ascomycota</taxon>
        <taxon>Pezizomycotina</taxon>
        <taxon>Sordariomycetes</taxon>
        <taxon>Hypocreomycetidae</taxon>
        <taxon>Hypocreales</taxon>
        <taxon>Hypocreaceae</taxon>
        <taxon>Trichoderma</taxon>
    </lineage>
</organism>
<feature type="compositionally biased region" description="Polar residues" evidence="1">
    <location>
        <begin position="20"/>
        <end position="46"/>
    </location>
</feature>
<comment type="caution">
    <text evidence="3">The sequence shown here is derived from an EMBL/GenBank/DDBJ whole genome shotgun (WGS) entry which is preliminary data.</text>
</comment>
<feature type="compositionally biased region" description="Basic and acidic residues" evidence="1">
    <location>
        <begin position="567"/>
        <end position="576"/>
    </location>
</feature>
<keyword evidence="2" id="KW-1133">Transmembrane helix</keyword>
<proteinExistence type="predicted"/>
<keyword evidence="2" id="KW-0812">Transmembrane</keyword>
<evidence type="ECO:0000256" key="1">
    <source>
        <dbReference type="SAM" id="MobiDB-lite"/>
    </source>
</evidence>
<name>A0A6V8QTA0_TRIAP</name>
<dbReference type="Gene3D" id="3.40.50.11960">
    <property type="match status" value="1"/>
</dbReference>